<keyword evidence="1" id="KW-0812">Transmembrane</keyword>
<evidence type="ECO:0000313" key="2">
    <source>
        <dbReference type="EMBL" id="SEI87685.1"/>
    </source>
</evidence>
<accession>A0A1H6UHU1</accession>
<feature type="transmembrane region" description="Helical" evidence="1">
    <location>
        <begin position="64"/>
        <end position="87"/>
    </location>
</feature>
<dbReference type="AlphaFoldDB" id="A0A1H6UHU1"/>
<name>A0A1H6UHU1_9BACT</name>
<feature type="transmembrane region" description="Helical" evidence="1">
    <location>
        <begin position="94"/>
        <end position="111"/>
    </location>
</feature>
<sequence>MSGKTTIFWNNAYRALLSEKTKERSENAIIGIAVAGFIVHLSLIILSTLGIVETEDVPGLLDNPIASIYTPFSFILVYEVYLLVYFLPKSITYYIGKQYEIILLVLIRRLFKDLAQLDLENSWFSSKDDLQFTYDIGATLIIFTLIFVFYYLNGKRNAVKQGKLPQQEQTQRFIETKKKLAIGLIVVLFFLAIYSFGDYFSQLFFDVSLKVESIKDINNIFFDEFFTILILSDVLLLLISYTHTSSFRSVIRNSGFVISTILIKLSFSTEGILNNILVVAAISFGVLILLIHNFYEKIENLEKMEE</sequence>
<evidence type="ECO:0000256" key="1">
    <source>
        <dbReference type="SAM" id="Phobius"/>
    </source>
</evidence>
<dbReference type="OrthoDB" id="828109at2"/>
<dbReference type="RefSeq" id="WP_092169375.1">
    <property type="nucleotide sequence ID" value="NZ_FNZH01000001.1"/>
</dbReference>
<dbReference type="STRING" id="1416801.SAMN05192553_101656"/>
<keyword evidence="1" id="KW-1133">Transmembrane helix</keyword>
<reference evidence="3" key="1">
    <citation type="submission" date="2016-10" db="EMBL/GenBank/DDBJ databases">
        <authorList>
            <person name="Varghese N."/>
            <person name="Submissions S."/>
        </authorList>
    </citation>
    <scope>NUCLEOTIDE SEQUENCE [LARGE SCALE GENOMIC DNA]</scope>
    <source>
        <strain evidence="3">IBRC-M 10761</strain>
    </source>
</reference>
<protein>
    <submittedName>
        <fullName evidence="2">Uncharacterized protein</fullName>
    </submittedName>
</protein>
<proteinExistence type="predicted"/>
<feature type="transmembrane region" description="Helical" evidence="1">
    <location>
        <begin position="28"/>
        <end position="52"/>
    </location>
</feature>
<evidence type="ECO:0000313" key="3">
    <source>
        <dbReference type="Proteomes" id="UP000199403"/>
    </source>
</evidence>
<gene>
    <name evidence="2" type="ORF">SAMN05192553_101656</name>
</gene>
<organism evidence="2 3">
    <name type="scientific">Cyclobacterium xiamenense</name>
    <dbReference type="NCBI Taxonomy" id="1297121"/>
    <lineage>
        <taxon>Bacteria</taxon>
        <taxon>Pseudomonadati</taxon>
        <taxon>Bacteroidota</taxon>
        <taxon>Cytophagia</taxon>
        <taxon>Cytophagales</taxon>
        <taxon>Cyclobacteriaceae</taxon>
        <taxon>Cyclobacterium</taxon>
    </lineage>
</organism>
<feature type="transmembrane region" description="Helical" evidence="1">
    <location>
        <begin position="131"/>
        <end position="152"/>
    </location>
</feature>
<keyword evidence="3" id="KW-1185">Reference proteome</keyword>
<feature type="transmembrane region" description="Helical" evidence="1">
    <location>
        <begin position="217"/>
        <end position="238"/>
    </location>
</feature>
<keyword evidence="1" id="KW-0472">Membrane</keyword>
<dbReference type="Proteomes" id="UP000199403">
    <property type="component" value="Unassembled WGS sequence"/>
</dbReference>
<feature type="transmembrane region" description="Helical" evidence="1">
    <location>
        <begin position="180"/>
        <end position="197"/>
    </location>
</feature>
<feature type="transmembrane region" description="Helical" evidence="1">
    <location>
        <begin position="273"/>
        <end position="295"/>
    </location>
</feature>
<dbReference type="EMBL" id="FNZH01000001">
    <property type="protein sequence ID" value="SEI87685.1"/>
    <property type="molecule type" value="Genomic_DNA"/>
</dbReference>